<dbReference type="EMBL" id="VSRR010036774">
    <property type="protein sequence ID" value="MPC73426.1"/>
    <property type="molecule type" value="Genomic_DNA"/>
</dbReference>
<dbReference type="Proteomes" id="UP000324222">
    <property type="component" value="Unassembled WGS sequence"/>
</dbReference>
<name>A0A5B7HUM9_PORTR</name>
<feature type="region of interest" description="Disordered" evidence="1">
    <location>
        <begin position="1"/>
        <end position="22"/>
    </location>
</feature>
<comment type="caution">
    <text evidence="2">The sequence shown here is derived from an EMBL/GenBank/DDBJ whole genome shotgun (WGS) entry which is preliminary data.</text>
</comment>
<keyword evidence="3" id="KW-1185">Reference proteome</keyword>
<proteinExistence type="predicted"/>
<dbReference type="AlphaFoldDB" id="A0A5B7HUM9"/>
<feature type="compositionally biased region" description="Polar residues" evidence="1">
    <location>
        <begin position="53"/>
        <end position="63"/>
    </location>
</feature>
<organism evidence="2 3">
    <name type="scientific">Portunus trituberculatus</name>
    <name type="common">Swimming crab</name>
    <name type="synonym">Neptunus trituberculatus</name>
    <dbReference type="NCBI Taxonomy" id="210409"/>
    <lineage>
        <taxon>Eukaryota</taxon>
        <taxon>Metazoa</taxon>
        <taxon>Ecdysozoa</taxon>
        <taxon>Arthropoda</taxon>
        <taxon>Crustacea</taxon>
        <taxon>Multicrustacea</taxon>
        <taxon>Malacostraca</taxon>
        <taxon>Eumalacostraca</taxon>
        <taxon>Eucarida</taxon>
        <taxon>Decapoda</taxon>
        <taxon>Pleocyemata</taxon>
        <taxon>Brachyura</taxon>
        <taxon>Eubrachyura</taxon>
        <taxon>Portunoidea</taxon>
        <taxon>Portunidae</taxon>
        <taxon>Portuninae</taxon>
        <taxon>Portunus</taxon>
    </lineage>
</organism>
<sequence>MTKEQQEKPSNTNLPNTVPDRRECVSISAEGYLKTNCEARRHTKWWRGGGRLSPQQNSPRGSR</sequence>
<evidence type="ECO:0000313" key="2">
    <source>
        <dbReference type="EMBL" id="MPC73426.1"/>
    </source>
</evidence>
<reference evidence="2 3" key="1">
    <citation type="submission" date="2019-05" db="EMBL/GenBank/DDBJ databases">
        <title>Another draft genome of Portunus trituberculatus and its Hox gene families provides insights of decapod evolution.</title>
        <authorList>
            <person name="Jeong J.-H."/>
            <person name="Song I."/>
            <person name="Kim S."/>
            <person name="Choi T."/>
            <person name="Kim D."/>
            <person name="Ryu S."/>
            <person name="Kim W."/>
        </authorList>
    </citation>
    <scope>NUCLEOTIDE SEQUENCE [LARGE SCALE GENOMIC DNA]</scope>
    <source>
        <tissue evidence="2">Muscle</tissue>
    </source>
</reference>
<evidence type="ECO:0000256" key="1">
    <source>
        <dbReference type="SAM" id="MobiDB-lite"/>
    </source>
</evidence>
<protein>
    <submittedName>
        <fullName evidence="2">Uncharacterized protein</fullName>
    </submittedName>
</protein>
<gene>
    <name evidence="2" type="ORF">E2C01_067754</name>
</gene>
<accession>A0A5B7HUM9</accession>
<feature type="region of interest" description="Disordered" evidence="1">
    <location>
        <begin position="43"/>
        <end position="63"/>
    </location>
</feature>
<evidence type="ECO:0000313" key="3">
    <source>
        <dbReference type="Proteomes" id="UP000324222"/>
    </source>
</evidence>